<dbReference type="Gene3D" id="1.20.120.740">
    <property type="entry name" value="YgfB uncharacterised protein family UPF0149, PF03695"/>
    <property type="match status" value="1"/>
</dbReference>
<accession>A0A4R6QMA6</accession>
<dbReference type="NCBIfam" id="TIGR02292">
    <property type="entry name" value="ygfB_yecA"/>
    <property type="match status" value="1"/>
</dbReference>
<dbReference type="FunCoup" id="A0A4R6QMA6">
    <property type="interactions" value="30"/>
</dbReference>
<dbReference type="EMBL" id="SNXS01000004">
    <property type="protein sequence ID" value="TDP63965.1"/>
    <property type="molecule type" value="Genomic_DNA"/>
</dbReference>
<dbReference type="RefSeq" id="WP_133701817.1">
    <property type="nucleotide sequence ID" value="NZ_SNXS01000004.1"/>
</dbReference>
<sequence>MDYPQYNPQTDNAPLSDDELNALDDLLQELPADEAMNIEAMDGYLTALLVGPGDLSQRPSADWLPAVWGGDGEGNAPFPSNKQRKRATLLVLRHLQSVAIELRDKGEAWQPIFSVAEVDDRDLVDAEVWCIGFLQAVALDPEGWGALFDDAEIGAALVPIALLGGDEEDLSPEDAQRLGDLDVRDQLSRAVLDAVVLLHRRKFPAA</sequence>
<evidence type="ECO:0000313" key="1">
    <source>
        <dbReference type="EMBL" id="TDP63965.1"/>
    </source>
</evidence>
<dbReference type="SUPFAM" id="SSF101327">
    <property type="entry name" value="YgfB-like"/>
    <property type="match status" value="1"/>
</dbReference>
<proteinExistence type="predicted"/>
<evidence type="ECO:0008006" key="3">
    <source>
        <dbReference type="Google" id="ProtNLM"/>
    </source>
</evidence>
<protein>
    <recommendedName>
        <fullName evidence="3">YecA family protein</fullName>
    </recommendedName>
</protein>
<dbReference type="InParanoid" id="A0A4R6QMA6"/>
<keyword evidence="2" id="KW-1185">Reference proteome</keyword>
<evidence type="ECO:0000313" key="2">
    <source>
        <dbReference type="Proteomes" id="UP000295361"/>
    </source>
</evidence>
<dbReference type="InterPro" id="IPR036255">
    <property type="entry name" value="YgfB-like_sf"/>
</dbReference>
<dbReference type="Proteomes" id="UP000295361">
    <property type="component" value="Unassembled WGS sequence"/>
</dbReference>
<comment type="caution">
    <text evidence="1">The sequence shown here is derived from an EMBL/GenBank/DDBJ whole genome shotgun (WGS) entry which is preliminary data.</text>
</comment>
<dbReference type="InterPro" id="IPR011978">
    <property type="entry name" value="YgfB-like"/>
</dbReference>
<gene>
    <name evidence="1" type="ORF">DES47_104247</name>
</gene>
<name>A0A4R6QMA6_9BURK</name>
<dbReference type="AlphaFoldDB" id="A0A4R6QMA6"/>
<reference evidence="1 2" key="1">
    <citation type="submission" date="2019-03" db="EMBL/GenBank/DDBJ databases">
        <title>Genomic Encyclopedia of Type Strains, Phase IV (KMG-IV): sequencing the most valuable type-strain genomes for metagenomic binning, comparative biology and taxonomic classification.</title>
        <authorList>
            <person name="Goeker M."/>
        </authorList>
    </citation>
    <scope>NUCLEOTIDE SEQUENCE [LARGE SCALE GENOMIC DNA]</scope>
    <source>
        <strain evidence="1 2">DSM 16998</strain>
    </source>
</reference>
<dbReference type="Pfam" id="PF03695">
    <property type="entry name" value="UPF0149"/>
    <property type="match status" value="1"/>
</dbReference>
<organism evidence="1 2">
    <name type="scientific">Roseateles toxinivorans</name>
    <dbReference type="NCBI Taxonomy" id="270368"/>
    <lineage>
        <taxon>Bacteria</taxon>
        <taxon>Pseudomonadati</taxon>
        <taxon>Pseudomonadota</taxon>
        <taxon>Betaproteobacteria</taxon>
        <taxon>Burkholderiales</taxon>
        <taxon>Sphaerotilaceae</taxon>
        <taxon>Roseateles</taxon>
    </lineage>
</organism>
<dbReference type="OrthoDB" id="570299at2"/>